<dbReference type="PROSITE" id="PS51257">
    <property type="entry name" value="PROKAR_LIPOPROTEIN"/>
    <property type="match status" value="1"/>
</dbReference>
<protein>
    <recommendedName>
        <fullName evidence="4">Proteophosphoglycan ppg4</fullName>
    </recommendedName>
</protein>
<dbReference type="EMBL" id="LGTL01000014">
    <property type="protein sequence ID" value="KPA78293.1"/>
    <property type="molecule type" value="Genomic_DNA"/>
</dbReference>
<dbReference type="RefSeq" id="XP_015656733.1">
    <property type="nucleotide sequence ID" value="XM_015804755.1"/>
</dbReference>
<comment type="caution">
    <text evidence="2">The sequence shown here is derived from an EMBL/GenBank/DDBJ whole genome shotgun (WGS) entry which is preliminary data.</text>
</comment>
<evidence type="ECO:0000313" key="3">
    <source>
        <dbReference type="Proteomes" id="UP000037923"/>
    </source>
</evidence>
<name>A0A0M9FY11_LEPPY</name>
<accession>A0A0M9FY11</accession>
<dbReference type="Proteomes" id="UP000037923">
    <property type="component" value="Unassembled WGS sequence"/>
</dbReference>
<dbReference type="GeneID" id="26906723"/>
<feature type="region of interest" description="Disordered" evidence="1">
    <location>
        <begin position="84"/>
        <end position="356"/>
    </location>
</feature>
<proteinExistence type="predicted"/>
<feature type="region of interest" description="Disordered" evidence="1">
    <location>
        <begin position="42"/>
        <end position="70"/>
    </location>
</feature>
<evidence type="ECO:0008006" key="4">
    <source>
        <dbReference type="Google" id="ProtNLM"/>
    </source>
</evidence>
<evidence type="ECO:0000313" key="2">
    <source>
        <dbReference type="EMBL" id="KPA78293.1"/>
    </source>
</evidence>
<reference evidence="2 3" key="1">
    <citation type="submission" date="2015-07" db="EMBL/GenBank/DDBJ databases">
        <title>High-quality genome of monoxenous trypanosomatid Leptomonas pyrrhocoris.</title>
        <authorList>
            <person name="Flegontov P."/>
            <person name="Butenko A."/>
            <person name="Firsov S."/>
            <person name="Vlcek C."/>
            <person name="Logacheva M.D."/>
            <person name="Field M."/>
            <person name="Filatov D."/>
            <person name="Flegontova O."/>
            <person name="Gerasimov E."/>
            <person name="Jackson A.P."/>
            <person name="Kelly S."/>
            <person name="Opperdoes F."/>
            <person name="O'Reilly A."/>
            <person name="Votypka J."/>
            <person name="Yurchenko V."/>
            <person name="Lukes J."/>
        </authorList>
    </citation>
    <scope>NUCLEOTIDE SEQUENCE [LARGE SCALE GENOMIC DNA]</scope>
    <source>
        <strain evidence="2">H10</strain>
    </source>
</reference>
<dbReference type="RefSeq" id="XP_015656732.1">
    <property type="nucleotide sequence ID" value="XM_015804754.1"/>
</dbReference>
<dbReference type="EMBL" id="LGTL01000014">
    <property type="protein sequence ID" value="KPA78294.1"/>
    <property type="molecule type" value="Genomic_DNA"/>
</dbReference>
<dbReference type="AlphaFoldDB" id="A0A0M9FY11"/>
<evidence type="ECO:0000256" key="1">
    <source>
        <dbReference type="SAM" id="MobiDB-lite"/>
    </source>
</evidence>
<dbReference type="VEuPathDB" id="TriTrypDB:LpyrH10_14_1490"/>
<organism evidence="2 3">
    <name type="scientific">Leptomonas pyrrhocoris</name>
    <name type="common">Firebug parasite</name>
    <dbReference type="NCBI Taxonomy" id="157538"/>
    <lineage>
        <taxon>Eukaryota</taxon>
        <taxon>Discoba</taxon>
        <taxon>Euglenozoa</taxon>
        <taxon>Kinetoplastea</taxon>
        <taxon>Metakinetoplastina</taxon>
        <taxon>Trypanosomatida</taxon>
        <taxon>Trypanosomatidae</taxon>
        <taxon>Leishmaniinae</taxon>
        <taxon>Leptomonas</taxon>
    </lineage>
</organism>
<feature type="compositionally biased region" description="Low complexity" evidence="1">
    <location>
        <begin position="95"/>
        <end position="356"/>
    </location>
</feature>
<sequence>MSPAPTKSSRTPRPWRLLTVAALLTVACGHLALGASAKALTSPPSVVAGTTDGAPRPTSPTTHNGRLAMPKPGAARLSFVDFGTTAPPITPIPDPTTTSFPSHNSSASEFSNSSDTLMGSNSNSSSSLVGSNSNSSGSNSLVGSSSNSSGSLVGSSDSNSLVGSNSSSSSLVGSNSSSGSLVGSSSNSSGSNSLVGSSSNSSGSLVGSSDSSDSSSLVGSNSSSGSLVGSSSNSSGSNSLVGSSSNSSGSLVGSSDSSDSSSLVGSSSNSSGSNSLVGSSSNSSGSLVGSSDSSDSNSLVGSNSGSNNLVGSSDSSDSSDSLVGSSSSSSNSSSTVDGGVSSNSDFNTTTTTTTTTSSPCNFHCIPYLTTAQCVATGAVLNALRTAFPAQLENVWAGSNFCLWKQVQCSLGGVVVLIPYWNLQGTMPAVPVEVAPADVAVSALILTGNTGITGTLDKSWRRLPKLRVLDVTGCSLSDASSDS</sequence>
<keyword evidence="3" id="KW-1185">Reference proteome</keyword>
<gene>
    <name evidence="2" type="ORF">ABB37_06434</name>
</gene>